<comment type="caution">
    <text evidence="2">The sequence shown here is derived from an EMBL/GenBank/DDBJ whole genome shotgun (WGS) entry which is preliminary data.</text>
</comment>
<keyword evidence="1" id="KW-1133">Transmembrane helix</keyword>
<proteinExistence type="predicted"/>
<dbReference type="EMBL" id="JBHPBY010000614">
    <property type="protein sequence ID" value="MFC1853824.1"/>
    <property type="molecule type" value="Genomic_DNA"/>
</dbReference>
<sequence length="312" mass="35181">MKSRKQVSSLINLPLVLDRKRTYILPNRQGLVFILVLLAMLLGSVNYNNNLGFLLTFLLGAMLFISLFYTHRNLTDLHLVTVRVKPVFVGETAVFQLLARTENQVRYAVQFALAGGEEVTHDLYPHKDIWITILTVATKRGLFVPGPLTISTNYPFGLFHCWTKLELNVECLVYPKPLRNPHNFGNDYSASDQGGNNEIPGVDDFKGLKAYQQGDSLQHISWKAYSRGQGLLTKEFVGLVGSSIKVDWFSMLEADIERKLSMLCDLVLRAHRQHVDFSLCLPGRNIGPDSGELHKYQCLKALALFGLKSDQK</sequence>
<evidence type="ECO:0000256" key="1">
    <source>
        <dbReference type="SAM" id="Phobius"/>
    </source>
</evidence>
<dbReference type="PANTHER" id="PTHR34351:SF1">
    <property type="entry name" value="SLR1927 PROTEIN"/>
    <property type="match status" value="1"/>
</dbReference>
<reference evidence="2 3" key="1">
    <citation type="submission" date="2024-09" db="EMBL/GenBank/DDBJ databases">
        <title>Laminarin stimulates single cell rates of sulfate reduction while oxygen inhibits transcriptomic activity in coastal marine sediment.</title>
        <authorList>
            <person name="Lindsay M."/>
            <person name="Orcutt B."/>
            <person name="Emerson D."/>
            <person name="Stepanauskas R."/>
            <person name="D'Angelo T."/>
        </authorList>
    </citation>
    <scope>NUCLEOTIDE SEQUENCE [LARGE SCALE GENOMIC DNA]</scope>
    <source>
        <strain evidence="2">SAG AM-311-K15</strain>
    </source>
</reference>
<feature type="transmembrane region" description="Helical" evidence="1">
    <location>
        <begin position="51"/>
        <end position="69"/>
    </location>
</feature>
<keyword evidence="1" id="KW-0472">Membrane</keyword>
<evidence type="ECO:0000313" key="3">
    <source>
        <dbReference type="Proteomes" id="UP001594351"/>
    </source>
</evidence>
<protein>
    <submittedName>
        <fullName evidence="2">DUF58 domain-containing protein</fullName>
    </submittedName>
</protein>
<name>A0ABV6Z5V2_UNCC1</name>
<accession>A0ABV6Z5V2</accession>
<keyword evidence="1" id="KW-0812">Transmembrane</keyword>
<keyword evidence="3" id="KW-1185">Reference proteome</keyword>
<dbReference type="Proteomes" id="UP001594351">
    <property type="component" value="Unassembled WGS sequence"/>
</dbReference>
<dbReference type="PANTHER" id="PTHR34351">
    <property type="entry name" value="SLR1927 PROTEIN-RELATED"/>
    <property type="match status" value="1"/>
</dbReference>
<evidence type="ECO:0000313" key="2">
    <source>
        <dbReference type="EMBL" id="MFC1853824.1"/>
    </source>
</evidence>
<gene>
    <name evidence="2" type="ORF">ACFL27_26875</name>
</gene>
<organism evidence="2 3">
    <name type="scientific">candidate division CSSED10-310 bacterium</name>
    <dbReference type="NCBI Taxonomy" id="2855610"/>
    <lineage>
        <taxon>Bacteria</taxon>
        <taxon>Bacteria division CSSED10-310</taxon>
    </lineage>
</organism>
<feature type="transmembrane region" description="Helical" evidence="1">
    <location>
        <begin position="29"/>
        <end position="45"/>
    </location>
</feature>